<dbReference type="InterPro" id="IPR020054">
    <property type="entry name" value="Prot_inh_SSI_I16_CS"/>
</dbReference>
<evidence type="ECO:0000313" key="11">
    <source>
        <dbReference type="EMBL" id="TDQ45882.1"/>
    </source>
</evidence>
<dbReference type="AlphaFoldDB" id="A0A4R6UHM7"/>
<evidence type="ECO:0000313" key="12">
    <source>
        <dbReference type="Proteomes" id="UP000295281"/>
    </source>
</evidence>
<keyword evidence="5 8" id="KW-0646">Protease inhibitor</keyword>
<keyword evidence="12" id="KW-1185">Reference proteome</keyword>
<comment type="similarity">
    <text evidence="2 8">Belongs to the protease inhibitor I16 (SSI) family.</text>
</comment>
<evidence type="ECO:0000256" key="4">
    <source>
        <dbReference type="ARBA" id="ARBA00022525"/>
    </source>
</evidence>
<dbReference type="InterPro" id="IPR000691">
    <property type="entry name" value="Prot_inh_I16_SSI"/>
</dbReference>
<dbReference type="SUPFAM" id="SSF55399">
    <property type="entry name" value="Subtilisin inhibitor"/>
    <property type="match status" value="1"/>
</dbReference>
<keyword evidence="9" id="KW-0732">Signal</keyword>
<organism evidence="11 12">
    <name type="scientific">Actinorugispora endophytica</name>
    <dbReference type="NCBI Taxonomy" id="1605990"/>
    <lineage>
        <taxon>Bacteria</taxon>
        <taxon>Bacillati</taxon>
        <taxon>Actinomycetota</taxon>
        <taxon>Actinomycetes</taxon>
        <taxon>Streptosporangiales</taxon>
        <taxon>Nocardiopsidaceae</taxon>
        <taxon>Actinorugispora</taxon>
    </lineage>
</organism>
<name>A0A4R6UHM7_9ACTN</name>
<dbReference type="EMBL" id="SNYN01000028">
    <property type="protein sequence ID" value="TDQ45882.1"/>
    <property type="molecule type" value="Genomic_DNA"/>
</dbReference>
<feature type="domain" description="Subtilisin inhibitor" evidence="10">
    <location>
        <begin position="31"/>
        <end position="120"/>
    </location>
</feature>
<comment type="caution">
    <text evidence="11">The sequence shown here is derived from an EMBL/GenBank/DDBJ whole genome shotgun (WGS) entry which is preliminary data.</text>
</comment>
<evidence type="ECO:0000256" key="2">
    <source>
        <dbReference type="ARBA" id="ARBA00010472"/>
    </source>
</evidence>
<proteinExistence type="inferred from homology"/>
<keyword evidence="7" id="KW-1015">Disulfide bond</keyword>
<dbReference type="RefSeq" id="WP_166655522.1">
    <property type="nucleotide sequence ID" value="NZ_SNYN01000028.1"/>
</dbReference>
<evidence type="ECO:0000259" key="10">
    <source>
        <dbReference type="Pfam" id="PF00720"/>
    </source>
</evidence>
<dbReference type="Gene3D" id="3.30.350.10">
    <property type="entry name" value="Subtilisin inhibitor-like"/>
    <property type="match status" value="1"/>
</dbReference>
<evidence type="ECO:0000256" key="1">
    <source>
        <dbReference type="ARBA" id="ARBA00004613"/>
    </source>
</evidence>
<dbReference type="Pfam" id="PF00720">
    <property type="entry name" value="SSI"/>
    <property type="match status" value="1"/>
</dbReference>
<dbReference type="InterPro" id="IPR023549">
    <property type="entry name" value="Subtilisin_inhibitor"/>
</dbReference>
<reference evidence="11 12" key="1">
    <citation type="submission" date="2019-03" db="EMBL/GenBank/DDBJ databases">
        <title>Genomic Encyclopedia of Type Strains, Phase IV (KMG-IV): sequencing the most valuable type-strain genomes for metagenomic binning, comparative biology and taxonomic classification.</title>
        <authorList>
            <person name="Goeker M."/>
        </authorList>
    </citation>
    <scope>NUCLEOTIDE SEQUENCE [LARGE SCALE GENOMIC DNA]</scope>
    <source>
        <strain evidence="11 12">DSM 46770</strain>
    </source>
</reference>
<comment type="subcellular location">
    <subcellularLocation>
        <location evidence="1">Secreted</location>
    </subcellularLocation>
</comment>
<keyword evidence="4" id="KW-0964">Secreted</keyword>
<dbReference type="PRINTS" id="PR00294">
    <property type="entry name" value="SSBTLNINHBTR"/>
</dbReference>
<evidence type="ECO:0000256" key="7">
    <source>
        <dbReference type="ARBA" id="ARBA00023157"/>
    </source>
</evidence>
<protein>
    <submittedName>
        <fullName evidence="11">Subtilisin inhibitor-like</fullName>
    </submittedName>
</protein>
<sequence length="134" mass="13874">MRSTLLSLATVAATGAGLLSAAPAYAEAGESALILTRTGASLSADAPAERRHVVLACDPEPAGSHPDAAGACATLERAGADFTAIPRGQSACTMEYAPVTVTARGYWHGSEVRYSREFSNPCLARRDTAEVFAF</sequence>
<feature type="chain" id="PRO_5020555502" evidence="9">
    <location>
        <begin position="27"/>
        <end position="134"/>
    </location>
</feature>
<dbReference type="InterPro" id="IPR036819">
    <property type="entry name" value="Subtilisin_inhibitor-like_sf"/>
</dbReference>
<dbReference type="PROSITE" id="PS00999">
    <property type="entry name" value="SSI"/>
    <property type="match status" value="1"/>
</dbReference>
<dbReference type="GO" id="GO:0004867">
    <property type="term" value="F:serine-type endopeptidase inhibitor activity"/>
    <property type="evidence" value="ECO:0007669"/>
    <property type="project" value="UniProtKB-KW"/>
</dbReference>
<gene>
    <name evidence="11" type="ORF">EV190_12839</name>
</gene>
<evidence type="ECO:0000256" key="8">
    <source>
        <dbReference type="RuleBase" id="RU003471"/>
    </source>
</evidence>
<evidence type="ECO:0000256" key="5">
    <source>
        <dbReference type="ARBA" id="ARBA00022690"/>
    </source>
</evidence>
<evidence type="ECO:0000256" key="3">
    <source>
        <dbReference type="ARBA" id="ARBA00011738"/>
    </source>
</evidence>
<keyword evidence="6 8" id="KW-0722">Serine protease inhibitor</keyword>
<comment type="subunit">
    <text evidence="3">Homodimer.</text>
</comment>
<feature type="signal peptide" evidence="9">
    <location>
        <begin position="1"/>
        <end position="26"/>
    </location>
</feature>
<evidence type="ECO:0000256" key="6">
    <source>
        <dbReference type="ARBA" id="ARBA00022900"/>
    </source>
</evidence>
<dbReference type="GO" id="GO:0005576">
    <property type="term" value="C:extracellular region"/>
    <property type="evidence" value="ECO:0007669"/>
    <property type="project" value="UniProtKB-SubCell"/>
</dbReference>
<evidence type="ECO:0000256" key="9">
    <source>
        <dbReference type="SAM" id="SignalP"/>
    </source>
</evidence>
<accession>A0A4R6UHM7</accession>
<dbReference type="Proteomes" id="UP000295281">
    <property type="component" value="Unassembled WGS sequence"/>
</dbReference>